<dbReference type="GO" id="GO:0005634">
    <property type="term" value="C:nucleus"/>
    <property type="evidence" value="ECO:0007669"/>
    <property type="project" value="TreeGrafter"/>
</dbReference>
<dbReference type="Proteomes" id="UP000252139">
    <property type="component" value="Unassembled WGS sequence"/>
</dbReference>
<dbReference type="InterPro" id="IPR001810">
    <property type="entry name" value="F-box_dom"/>
</dbReference>
<dbReference type="Pfam" id="PF12937">
    <property type="entry name" value="F-box-like"/>
    <property type="match status" value="1"/>
</dbReference>
<dbReference type="InterPro" id="IPR019775">
    <property type="entry name" value="WD40_repeat_CS"/>
</dbReference>
<keyword evidence="6" id="KW-1185">Reference proteome</keyword>
<reference evidence="5 6" key="1">
    <citation type="journal article" date="2018" name="G3 (Bethesda)">
        <title>Phylogenetic and Phylogenomic Definition of Rhizopus Species.</title>
        <authorList>
            <person name="Gryganskyi A.P."/>
            <person name="Golan J."/>
            <person name="Dolatabadi S."/>
            <person name="Mondo S."/>
            <person name="Robb S."/>
            <person name="Idnurm A."/>
            <person name="Muszewska A."/>
            <person name="Steczkiewicz K."/>
            <person name="Masonjones S."/>
            <person name="Liao H.L."/>
            <person name="Gajdeczka M.T."/>
            <person name="Anike F."/>
            <person name="Vuek A."/>
            <person name="Anishchenko I.M."/>
            <person name="Voigt K."/>
            <person name="de Hoog G.S."/>
            <person name="Smith M.E."/>
            <person name="Heitman J."/>
            <person name="Vilgalys R."/>
            <person name="Stajich J.E."/>
        </authorList>
    </citation>
    <scope>NUCLEOTIDE SEQUENCE [LARGE SCALE GENOMIC DNA]</scope>
    <source>
        <strain evidence="5 6">CBS 357.93</strain>
    </source>
</reference>
<dbReference type="EMBL" id="PJQL01001645">
    <property type="protein sequence ID" value="RCH87493.1"/>
    <property type="molecule type" value="Genomic_DNA"/>
</dbReference>
<evidence type="ECO:0000313" key="6">
    <source>
        <dbReference type="Proteomes" id="UP000252139"/>
    </source>
</evidence>
<dbReference type="Pfam" id="PF00400">
    <property type="entry name" value="WD40"/>
    <property type="match status" value="6"/>
</dbReference>
<dbReference type="InterPro" id="IPR036047">
    <property type="entry name" value="F-box-like_dom_sf"/>
</dbReference>
<accession>A0A367JC22</accession>
<dbReference type="SMART" id="SM00256">
    <property type="entry name" value="FBOX"/>
    <property type="match status" value="1"/>
</dbReference>
<keyword evidence="2" id="KW-0677">Repeat</keyword>
<evidence type="ECO:0000256" key="1">
    <source>
        <dbReference type="ARBA" id="ARBA00022574"/>
    </source>
</evidence>
<dbReference type="Gene3D" id="2.130.10.10">
    <property type="entry name" value="YVTN repeat-like/Quinoprotein amine dehydrogenase"/>
    <property type="match status" value="3"/>
</dbReference>
<feature type="repeat" description="WD" evidence="3">
    <location>
        <begin position="202"/>
        <end position="242"/>
    </location>
</feature>
<dbReference type="GO" id="GO:0043130">
    <property type="term" value="F:ubiquitin binding"/>
    <property type="evidence" value="ECO:0007669"/>
    <property type="project" value="TreeGrafter"/>
</dbReference>
<dbReference type="SUPFAM" id="SSF50978">
    <property type="entry name" value="WD40 repeat-like"/>
    <property type="match status" value="1"/>
</dbReference>
<evidence type="ECO:0000313" key="5">
    <source>
        <dbReference type="EMBL" id="RCH87493.1"/>
    </source>
</evidence>
<proteinExistence type="predicted"/>
<dbReference type="InterPro" id="IPR036322">
    <property type="entry name" value="WD40_repeat_dom_sf"/>
</dbReference>
<dbReference type="SUPFAM" id="SSF81383">
    <property type="entry name" value="F-box domain"/>
    <property type="match status" value="1"/>
</dbReference>
<dbReference type="Gene3D" id="1.20.1280.50">
    <property type="match status" value="1"/>
</dbReference>
<feature type="repeat" description="WD" evidence="3">
    <location>
        <begin position="244"/>
        <end position="277"/>
    </location>
</feature>
<dbReference type="PROSITE" id="PS50181">
    <property type="entry name" value="FBOX"/>
    <property type="match status" value="1"/>
</dbReference>
<name>A0A367JC22_RHIAZ</name>
<dbReference type="GO" id="GO:0043161">
    <property type="term" value="P:proteasome-mediated ubiquitin-dependent protein catabolic process"/>
    <property type="evidence" value="ECO:0007669"/>
    <property type="project" value="TreeGrafter"/>
</dbReference>
<gene>
    <name evidence="5" type="ORF">CU097_004264</name>
</gene>
<dbReference type="AlphaFoldDB" id="A0A367JC22"/>
<dbReference type="STRING" id="86630.A0A367JC22"/>
<feature type="repeat" description="WD" evidence="3">
    <location>
        <begin position="327"/>
        <end position="367"/>
    </location>
</feature>
<sequence length="487" mass="54422">MTYSLSILFTTSEQHKRLKENVFTTTYITISPTKDGATAKTKCINPNYNSNNPSSSFLPIKKLKVSSNLASILPKFKVYPNPRRGSSSSFYSSCDLQTNQTNRSILITLPHEVIFQILYFLDFTSIQTLSRTCCTMYTVCHDDDLWRKLFYTDFPWSSLSSNHSVKRRKSSAVIKPRHLALYRNHLTLEQRWLTGKVSTRFLQGHSDSVYCSAWIDKNVLVTGSRDRTLKVWHVPSGTCIKTVKDHHTGSVLCMKVDLKNNLLITGSSDATCILWSLPKLEHKVQLRGHGHSVLDVCLVGNNRIVTSSKDHTLRVWDRHTGVELRQLLGHSASVNALEYVGGNQIVSASGDTRLKLWDIQTGQCLRTFEGHKLGLACVRFDGKFLYSGGLEGKILCWDITTGNCVNELIGHAGIVRSIDCLEGKIVSGSYDRTLKVWDSKTGACVLSFQSAQSSWIYSVLLSSTRIVSSGQGKQVMVLDFANGLNPL</sequence>
<dbReference type="PANTHER" id="PTHR19849">
    <property type="entry name" value="PHOSPHOLIPASE A-2-ACTIVATING PROTEIN"/>
    <property type="match status" value="1"/>
</dbReference>
<dbReference type="InterPro" id="IPR015943">
    <property type="entry name" value="WD40/YVTN_repeat-like_dom_sf"/>
</dbReference>
<keyword evidence="1 3" id="KW-0853">WD repeat</keyword>
<dbReference type="GO" id="GO:0005737">
    <property type="term" value="C:cytoplasm"/>
    <property type="evidence" value="ECO:0007669"/>
    <property type="project" value="TreeGrafter"/>
</dbReference>
<feature type="repeat" description="WD" evidence="3">
    <location>
        <begin position="368"/>
        <end position="407"/>
    </location>
</feature>
<organism evidence="5 6">
    <name type="scientific">Rhizopus azygosporus</name>
    <name type="common">Rhizopus microsporus var. azygosporus</name>
    <dbReference type="NCBI Taxonomy" id="86630"/>
    <lineage>
        <taxon>Eukaryota</taxon>
        <taxon>Fungi</taxon>
        <taxon>Fungi incertae sedis</taxon>
        <taxon>Mucoromycota</taxon>
        <taxon>Mucoromycotina</taxon>
        <taxon>Mucoromycetes</taxon>
        <taxon>Mucorales</taxon>
        <taxon>Mucorineae</taxon>
        <taxon>Rhizopodaceae</taxon>
        <taxon>Rhizopus</taxon>
    </lineage>
</organism>
<dbReference type="PROSITE" id="PS50082">
    <property type="entry name" value="WD_REPEATS_2"/>
    <property type="match status" value="6"/>
</dbReference>
<dbReference type="SMART" id="SM00320">
    <property type="entry name" value="WD40"/>
    <property type="match status" value="7"/>
</dbReference>
<evidence type="ECO:0000256" key="3">
    <source>
        <dbReference type="PROSITE-ProRule" id="PRU00221"/>
    </source>
</evidence>
<dbReference type="CDD" id="cd00200">
    <property type="entry name" value="WD40"/>
    <property type="match status" value="1"/>
</dbReference>
<feature type="repeat" description="WD" evidence="3">
    <location>
        <begin position="286"/>
        <end position="326"/>
    </location>
</feature>
<protein>
    <recommendedName>
        <fullName evidence="4">F-box domain-containing protein</fullName>
    </recommendedName>
</protein>
<dbReference type="GO" id="GO:0010992">
    <property type="term" value="P:ubiquitin recycling"/>
    <property type="evidence" value="ECO:0007669"/>
    <property type="project" value="TreeGrafter"/>
</dbReference>
<comment type="caution">
    <text evidence="5">The sequence shown here is derived from an EMBL/GenBank/DDBJ whole genome shotgun (WGS) entry which is preliminary data.</text>
</comment>
<dbReference type="PRINTS" id="PR00320">
    <property type="entry name" value="GPROTEINBRPT"/>
</dbReference>
<dbReference type="PANTHER" id="PTHR19849:SF1">
    <property type="entry name" value="F-BOX_WD REPEAT-CONTAINING PROTEIN 7"/>
    <property type="match status" value="1"/>
</dbReference>
<dbReference type="PROSITE" id="PS00678">
    <property type="entry name" value="WD_REPEATS_1"/>
    <property type="match status" value="2"/>
</dbReference>
<evidence type="ECO:0000256" key="2">
    <source>
        <dbReference type="ARBA" id="ARBA00022737"/>
    </source>
</evidence>
<feature type="repeat" description="WD" evidence="3">
    <location>
        <begin position="408"/>
        <end position="447"/>
    </location>
</feature>
<dbReference type="InterPro" id="IPR001680">
    <property type="entry name" value="WD40_rpt"/>
</dbReference>
<dbReference type="InterPro" id="IPR020472">
    <property type="entry name" value="WD40_PAC1"/>
</dbReference>
<dbReference type="PROSITE" id="PS50294">
    <property type="entry name" value="WD_REPEATS_REGION"/>
    <property type="match status" value="3"/>
</dbReference>
<feature type="domain" description="F-box" evidence="4">
    <location>
        <begin position="103"/>
        <end position="149"/>
    </location>
</feature>
<dbReference type="OrthoDB" id="19711at2759"/>
<evidence type="ECO:0000259" key="4">
    <source>
        <dbReference type="PROSITE" id="PS50181"/>
    </source>
</evidence>